<comment type="subcellular location">
    <subcellularLocation>
        <location evidence="1">Secreted</location>
    </subcellularLocation>
</comment>
<sequence>MSVLELSFASGESSLSVRRFSVHEELSSLFSISVWARSPHEDLDTDAIVGKPASLRVVSGTQFLLSGARLWSGICNHMEQVQAEPSGLSTYYLRIVPRLWLLTQRRNHRIFQRKSVPDIVDAVLGEWQIEPTWKVDRAAYPKLDYRVQYGESDYAFITRLLEDAGITFGFEDDEEKGSRLVLWDAPQRNEPRSMPIKYVDKPNEASEFEFVTGVRLSDVVRPGRFTVRDHDFRRQPQFKLLGETPTQGTAEDPLEQYEFGPGSFSIIQPGADTHGKAAKQSAGAAGGEGQKSNGLLGDWRNKVDDVVDDKVTQLVNEQVVGLLNKALKDVAGQLTADVAGDILGGLAGEVAGNVAGKLASDIVGGDRDSLDLDLEKILREKMKGVVDKRLGGFVDEKVTKFVTKKLGKLGGKLAEKAGDLAGDAAKEVTTAVGGKILDALLGDNEKKNGNGGGDKLAKQLGPGAPVAGLLLAGDDKGAVRHDDKEGKARAARTLESMRTGKRSLGFETNAIDLRPGTVFAILGHPRTDLGPTKRLLVVAFSVEGTHDGEWSMSGHAVFAEQPYRPIKKTPKPRIDGLQSAIVVGPQGQEIHTDEFARVRVQFHWDREGAFDDESSMWMRVSQGWAGPGYGMIGIPRVGAEVLVAFLEGDPDNPVVVGRLFNTTSPVPHKLPDNKTVTAWRSDSSPGGGGFNEILFDDQKGKELVYVQAEKNLRKLVKSDETEITQANRRMTVGGNLTTLVMFEETHTTGADKTVTVGENLRQAIGQNHAIAVGGSMTQNVGQGMSMTVGPNPTAEGRGVEEPSEDVPAGVMRIEVKERLEITVGEAKLVMDKSGRVEINGLEFDFSASGAVALNGCVIDLN</sequence>
<comment type="similarity">
    <text evidence="2">Belongs to the VgrG protein family.</text>
</comment>
<dbReference type="SUPFAM" id="SSF69279">
    <property type="entry name" value="Phage tail proteins"/>
    <property type="match status" value="3"/>
</dbReference>
<dbReference type="Pfam" id="PF22178">
    <property type="entry name" value="Gp5_trimer_C"/>
    <property type="match status" value="1"/>
</dbReference>
<feature type="region of interest" description="Disordered" evidence="4">
    <location>
        <begin position="269"/>
        <end position="295"/>
    </location>
</feature>
<proteinExistence type="inferred from homology"/>
<dbReference type="SUPFAM" id="SSF69349">
    <property type="entry name" value="Phage fibre proteins"/>
    <property type="match status" value="1"/>
</dbReference>
<dbReference type="Gene3D" id="4.10.220.110">
    <property type="match status" value="1"/>
</dbReference>
<protein>
    <submittedName>
        <fullName evidence="7">Type VI secretion system tip protein TssI/VgrG</fullName>
    </submittedName>
</protein>
<dbReference type="EMBL" id="JARZHI010000007">
    <property type="protein sequence ID" value="MDI1430154.1"/>
    <property type="molecule type" value="Genomic_DNA"/>
</dbReference>
<dbReference type="Proteomes" id="UP001160301">
    <property type="component" value="Unassembled WGS sequence"/>
</dbReference>
<feature type="domain" description="Gp5/Type VI secretion system Vgr C-terminal trimerisation" evidence="6">
    <location>
        <begin position="678"/>
        <end position="788"/>
    </location>
</feature>
<dbReference type="PANTHER" id="PTHR32305:SF15">
    <property type="entry name" value="PROTEIN RHSA-RELATED"/>
    <property type="match status" value="1"/>
</dbReference>
<feature type="domain" description="Gp5/Type VI secretion system Vgr protein OB-fold" evidence="5">
    <location>
        <begin position="593"/>
        <end position="660"/>
    </location>
</feature>
<dbReference type="Gene3D" id="3.55.50.10">
    <property type="entry name" value="Baseplate protein-like domains"/>
    <property type="match status" value="1"/>
</dbReference>
<dbReference type="PANTHER" id="PTHR32305">
    <property type="match status" value="1"/>
</dbReference>
<dbReference type="Gene3D" id="2.30.110.50">
    <property type="match status" value="1"/>
</dbReference>
<dbReference type="InterPro" id="IPR006531">
    <property type="entry name" value="Gp5/Vgr_OB"/>
</dbReference>
<dbReference type="Gene3D" id="2.40.50.230">
    <property type="entry name" value="Gp5 N-terminal domain"/>
    <property type="match status" value="1"/>
</dbReference>
<name>A0ABT6NPB0_9BACT</name>
<evidence type="ECO:0000259" key="5">
    <source>
        <dbReference type="Pfam" id="PF04717"/>
    </source>
</evidence>
<dbReference type="RefSeq" id="WP_284720377.1">
    <property type="nucleotide sequence ID" value="NZ_JARZHI010000007.1"/>
</dbReference>
<evidence type="ECO:0000256" key="1">
    <source>
        <dbReference type="ARBA" id="ARBA00004613"/>
    </source>
</evidence>
<evidence type="ECO:0000256" key="3">
    <source>
        <dbReference type="ARBA" id="ARBA00022525"/>
    </source>
</evidence>
<dbReference type="InterPro" id="IPR006533">
    <property type="entry name" value="T6SS_Vgr_RhsGE"/>
</dbReference>
<dbReference type="SUPFAM" id="SSF69255">
    <property type="entry name" value="gp5 N-terminal domain-like"/>
    <property type="match status" value="1"/>
</dbReference>
<dbReference type="NCBIfam" id="TIGR01646">
    <property type="entry name" value="vgr_GE"/>
    <property type="match status" value="1"/>
</dbReference>
<keyword evidence="3" id="KW-0964">Secreted</keyword>
<gene>
    <name evidence="7" type="primary">tssI</name>
    <name evidence="7" type="ORF">QHF89_11630</name>
</gene>
<evidence type="ECO:0000313" key="7">
    <source>
        <dbReference type="EMBL" id="MDI1430154.1"/>
    </source>
</evidence>
<evidence type="ECO:0000256" key="2">
    <source>
        <dbReference type="ARBA" id="ARBA00005558"/>
    </source>
</evidence>
<dbReference type="InterPro" id="IPR037026">
    <property type="entry name" value="Vgr_OB-fold_dom_sf"/>
</dbReference>
<dbReference type="Pfam" id="PF04717">
    <property type="entry name" value="Phage_base_V"/>
    <property type="match status" value="1"/>
</dbReference>
<evidence type="ECO:0000259" key="6">
    <source>
        <dbReference type="Pfam" id="PF22178"/>
    </source>
</evidence>
<dbReference type="Pfam" id="PF05954">
    <property type="entry name" value="Phage_GPD"/>
    <property type="match status" value="1"/>
</dbReference>
<dbReference type="InterPro" id="IPR017847">
    <property type="entry name" value="T6SS_RhsGE_Vgr_subset"/>
</dbReference>
<comment type="caution">
    <text evidence="7">The sequence shown here is derived from an EMBL/GenBank/DDBJ whole genome shotgun (WGS) entry which is preliminary data.</text>
</comment>
<dbReference type="InterPro" id="IPR054030">
    <property type="entry name" value="Gp5_Vgr_C"/>
</dbReference>
<dbReference type="InterPro" id="IPR050708">
    <property type="entry name" value="T6SS_VgrG/RHS"/>
</dbReference>
<evidence type="ECO:0000256" key="4">
    <source>
        <dbReference type="SAM" id="MobiDB-lite"/>
    </source>
</evidence>
<keyword evidence="8" id="KW-1185">Reference proteome</keyword>
<dbReference type="NCBIfam" id="TIGR03361">
    <property type="entry name" value="VI_Rhs_Vgr"/>
    <property type="match status" value="1"/>
</dbReference>
<accession>A0ABT6NPB0</accession>
<reference evidence="7 8" key="1">
    <citation type="submission" date="2023-04" db="EMBL/GenBank/DDBJ databases">
        <title>The genome sequence of Polyangium sorediatum DSM14670.</title>
        <authorList>
            <person name="Zhang X."/>
        </authorList>
    </citation>
    <scope>NUCLEOTIDE SEQUENCE [LARGE SCALE GENOMIC DNA]</scope>
    <source>
        <strain evidence="7 8">DSM 14670</strain>
    </source>
</reference>
<organism evidence="7 8">
    <name type="scientific">Polyangium sorediatum</name>
    <dbReference type="NCBI Taxonomy" id="889274"/>
    <lineage>
        <taxon>Bacteria</taxon>
        <taxon>Pseudomonadati</taxon>
        <taxon>Myxococcota</taxon>
        <taxon>Polyangia</taxon>
        <taxon>Polyangiales</taxon>
        <taxon>Polyangiaceae</taxon>
        <taxon>Polyangium</taxon>
    </lineage>
</organism>
<evidence type="ECO:0000313" key="8">
    <source>
        <dbReference type="Proteomes" id="UP001160301"/>
    </source>
</evidence>